<evidence type="ECO:0000256" key="5">
    <source>
        <dbReference type="ARBA" id="ARBA00022679"/>
    </source>
</evidence>
<evidence type="ECO:0000259" key="11">
    <source>
        <dbReference type="PROSITE" id="PS50011"/>
    </source>
</evidence>
<keyword evidence="4" id="KW-0597">Phosphoprotein</keyword>
<evidence type="ECO:0000256" key="6">
    <source>
        <dbReference type="ARBA" id="ARBA00022741"/>
    </source>
</evidence>
<dbReference type="Gene3D" id="3.30.200.20">
    <property type="entry name" value="Phosphorylase Kinase, domain 1"/>
    <property type="match status" value="1"/>
</dbReference>
<reference evidence="12 13" key="1">
    <citation type="journal article" date="2021" name="Hortic Res">
        <title>Chromosome-scale assembly of the Dendrobium chrysotoxum genome enhances the understanding of orchid evolution.</title>
        <authorList>
            <person name="Zhang Y."/>
            <person name="Zhang G.Q."/>
            <person name="Zhang D."/>
            <person name="Liu X.D."/>
            <person name="Xu X.Y."/>
            <person name="Sun W.H."/>
            <person name="Yu X."/>
            <person name="Zhu X."/>
            <person name="Wang Z.W."/>
            <person name="Zhao X."/>
            <person name="Zhong W.Y."/>
            <person name="Chen H."/>
            <person name="Yin W.L."/>
            <person name="Huang T."/>
            <person name="Niu S.C."/>
            <person name="Liu Z.J."/>
        </authorList>
    </citation>
    <scope>NUCLEOTIDE SEQUENCE [LARGE SCALE GENOMIC DNA]</scope>
    <source>
        <strain evidence="12">Lindl</strain>
    </source>
</reference>
<evidence type="ECO:0000313" key="13">
    <source>
        <dbReference type="Proteomes" id="UP000775213"/>
    </source>
</evidence>
<dbReference type="CDD" id="cd07830">
    <property type="entry name" value="STKc_MAK_like"/>
    <property type="match status" value="1"/>
</dbReference>
<evidence type="ECO:0000256" key="7">
    <source>
        <dbReference type="ARBA" id="ARBA00022777"/>
    </source>
</evidence>
<dbReference type="GO" id="GO:0005524">
    <property type="term" value="F:ATP binding"/>
    <property type="evidence" value="ECO:0007669"/>
    <property type="project" value="UniProtKB-KW"/>
</dbReference>
<keyword evidence="13" id="KW-1185">Reference proteome</keyword>
<accession>A0AAV7H0F4</accession>
<evidence type="ECO:0000313" key="12">
    <source>
        <dbReference type="EMBL" id="KAH0460985.1"/>
    </source>
</evidence>
<dbReference type="PANTHER" id="PTHR24055">
    <property type="entry name" value="MITOGEN-ACTIVATED PROTEIN KINASE"/>
    <property type="match status" value="1"/>
</dbReference>
<dbReference type="FunFam" id="3.30.200.20:FF:000335">
    <property type="entry name" value="Serine/threonine-protein kinase MHK"/>
    <property type="match status" value="1"/>
</dbReference>
<dbReference type="AlphaFoldDB" id="A0AAV7H0F4"/>
<name>A0AAV7H0F4_DENCH</name>
<evidence type="ECO:0000256" key="9">
    <source>
        <dbReference type="ARBA" id="ARBA00047811"/>
    </source>
</evidence>
<dbReference type="Proteomes" id="UP000775213">
    <property type="component" value="Unassembled WGS sequence"/>
</dbReference>
<sequence length="472" mass="54665">MKPKSLFMNPREDQRLYVNTRNQTTTIYSISSRYRLLKEIGDGTCGNVYKALNLMNNEIVAVKKMKRKFYYWEECLNLREIKLLQKLNHPNIVKLKEIVKENYELFLIFEHMDCNLYQFMRDRQSGQSHISESEIRTLMSQILQGLAYMHRNGYFHRDLKPENLLVQNDIIKIGDFGLSREIMSQAPYTDYVSTRWYRAPEVLLQSSAYSPAIDMWAVGTILAELFALYPLFPGQSETDQMFKICKVLGTPDYNIWPEGMELSRAIGFNFFQAPRANLADIIPNASLEAIDLIQQLCSWDPRNRLTAEQSLQHPFFHVATCVPYPLQDFLPVNTNQTGSSPNLELSLWDFDNESEDECFLGLTLGIEPSSIPNLDTYHNSQRSEKEILFCAGYEHHSEQLVFWPLITPENNMNNLPASSYMPNSQTPIPPFSIPESSSFDTPPQQQPNLMDCHLFAPMMSLSLPIHRDFFFQ</sequence>
<dbReference type="Pfam" id="PF00069">
    <property type="entry name" value="Pkinase"/>
    <property type="match status" value="1"/>
</dbReference>
<keyword evidence="7" id="KW-0418">Kinase</keyword>
<dbReference type="FunFam" id="1.10.510.10:FF:000104">
    <property type="entry name" value="serine/threonine-protein kinase MAK isoform X1"/>
    <property type="match status" value="1"/>
</dbReference>
<dbReference type="InterPro" id="IPR050117">
    <property type="entry name" value="MAPK"/>
</dbReference>
<dbReference type="InterPro" id="IPR000719">
    <property type="entry name" value="Prot_kinase_dom"/>
</dbReference>
<keyword evidence="8" id="KW-0067">ATP-binding</keyword>
<evidence type="ECO:0000256" key="8">
    <source>
        <dbReference type="ARBA" id="ARBA00022840"/>
    </source>
</evidence>
<comment type="catalytic activity">
    <reaction evidence="10">
        <text>L-seryl-[protein] + ATP = O-phospho-L-seryl-[protein] + ADP + H(+)</text>
        <dbReference type="Rhea" id="RHEA:17989"/>
        <dbReference type="Rhea" id="RHEA-COMP:9863"/>
        <dbReference type="Rhea" id="RHEA-COMP:11604"/>
        <dbReference type="ChEBI" id="CHEBI:15378"/>
        <dbReference type="ChEBI" id="CHEBI:29999"/>
        <dbReference type="ChEBI" id="CHEBI:30616"/>
        <dbReference type="ChEBI" id="CHEBI:83421"/>
        <dbReference type="ChEBI" id="CHEBI:456216"/>
        <dbReference type="EC" id="2.7.11.22"/>
    </reaction>
</comment>
<dbReference type="PROSITE" id="PS00108">
    <property type="entry name" value="PROTEIN_KINASE_ST"/>
    <property type="match status" value="1"/>
</dbReference>
<evidence type="ECO:0000256" key="1">
    <source>
        <dbReference type="ARBA" id="ARBA00006485"/>
    </source>
</evidence>
<feature type="domain" description="Protein kinase" evidence="11">
    <location>
        <begin position="34"/>
        <end position="316"/>
    </location>
</feature>
<dbReference type="Gene3D" id="1.10.510.10">
    <property type="entry name" value="Transferase(Phosphotransferase) domain 1"/>
    <property type="match status" value="1"/>
</dbReference>
<evidence type="ECO:0000256" key="10">
    <source>
        <dbReference type="ARBA" id="ARBA00048367"/>
    </source>
</evidence>
<evidence type="ECO:0000256" key="4">
    <source>
        <dbReference type="ARBA" id="ARBA00022553"/>
    </source>
</evidence>
<keyword evidence="5" id="KW-0808">Transferase</keyword>
<evidence type="ECO:0000256" key="2">
    <source>
        <dbReference type="ARBA" id="ARBA00012425"/>
    </source>
</evidence>
<protein>
    <recommendedName>
        <fullName evidence="2">cyclin-dependent kinase</fullName>
        <ecNumber evidence="2">2.7.11.22</ecNumber>
    </recommendedName>
</protein>
<dbReference type="PROSITE" id="PS50011">
    <property type="entry name" value="PROTEIN_KINASE_DOM"/>
    <property type="match status" value="1"/>
</dbReference>
<dbReference type="InterPro" id="IPR011009">
    <property type="entry name" value="Kinase-like_dom_sf"/>
</dbReference>
<comment type="similarity">
    <text evidence="1">Belongs to the protein kinase superfamily. CMGC Ser/Thr protein kinase family. CDC2/CDKX subfamily.</text>
</comment>
<dbReference type="SUPFAM" id="SSF56112">
    <property type="entry name" value="Protein kinase-like (PK-like)"/>
    <property type="match status" value="1"/>
</dbReference>
<dbReference type="EMBL" id="JAGFBR010000009">
    <property type="protein sequence ID" value="KAH0460985.1"/>
    <property type="molecule type" value="Genomic_DNA"/>
</dbReference>
<keyword evidence="3" id="KW-0723">Serine/threonine-protein kinase</keyword>
<dbReference type="SMART" id="SM00220">
    <property type="entry name" value="S_TKc"/>
    <property type="match status" value="1"/>
</dbReference>
<evidence type="ECO:0000256" key="3">
    <source>
        <dbReference type="ARBA" id="ARBA00022527"/>
    </source>
</evidence>
<keyword evidence="6" id="KW-0547">Nucleotide-binding</keyword>
<dbReference type="GO" id="GO:0004693">
    <property type="term" value="F:cyclin-dependent protein serine/threonine kinase activity"/>
    <property type="evidence" value="ECO:0007669"/>
    <property type="project" value="UniProtKB-EC"/>
</dbReference>
<proteinExistence type="inferred from homology"/>
<comment type="caution">
    <text evidence="12">The sequence shown here is derived from an EMBL/GenBank/DDBJ whole genome shotgun (WGS) entry which is preliminary data.</text>
</comment>
<gene>
    <name evidence="12" type="ORF">IEQ34_008560</name>
</gene>
<dbReference type="EC" id="2.7.11.22" evidence="2"/>
<dbReference type="InterPro" id="IPR008271">
    <property type="entry name" value="Ser/Thr_kinase_AS"/>
</dbReference>
<organism evidence="12 13">
    <name type="scientific">Dendrobium chrysotoxum</name>
    <name type="common">Orchid</name>
    <dbReference type="NCBI Taxonomy" id="161865"/>
    <lineage>
        <taxon>Eukaryota</taxon>
        <taxon>Viridiplantae</taxon>
        <taxon>Streptophyta</taxon>
        <taxon>Embryophyta</taxon>
        <taxon>Tracheophyta</taxon>
        <taxon>Spermatophyta</taxon>
        <taxon>Magnoliopsida</taxon>
        <taxon>Liliopsida</taxon>
        <taxon>Asparagales</taxon>
        <taxon>Orchidaceae</taxon>
        <taxon>Epidendroideae</taxon>
        <taxon>Malaxideae</taxon>
        <taxon>Dendrobiinae</taxon>
        <taxon>Dendrobium</taxon>
    </lineage>
</organism>
<comment type="catalytic activity">
    <reaction evidence="9">
        <text>L-threonyl-[protein] + ATP = O-phospho-L-threonyl-[protein] + ADP + H(+)</text>
        <dbReference type="Rhea" id="RHEA:46608"/>
        <dbReference type="Rhea" id="RHEA-COMP:11060"/>
        <dbReference type="Rhea" id="RHEA-COMP:11605"/>
        <dbReference type="ChEBI" id="CHEBI:15378"/>
        <dbReference type="ChEBI" id="CHEBI:30013"/>
        <dbReference type="ChEBI" id="CHEBI:30616"/>
        <dbReference type="ChEBI" id="CHEBI:61977"/>
        <dbReference type="ChEBI" id="CHEBI:456216"/>
        <dbReference type="EC" id="2.7.11.22"/>
    </reaction>
</comment>